<dbReference type="PROSITE" id="PS51754">
    <property type="entry name" value="OVATE"/>
    <property type="match status" value="1"/>
</dbReference>
<dbReference type="InterPro" id="IPR038933">
    <property type="entry name" value="Ovate"/>
</dbReference>
<evidence type="ECO:0000259" key="8">
    <source>
        <dbReference type="PROSITE" id="PS51754"/>
    </source>
</evidence>
<name>A0A5J5A2M0_9ASTE</name>
<evidence type="ECO:0000313" key="9">
    <source>
        <dbReference type="EMBL" id="KAA8525315.1"/>
    </source>
</evidence>
<reference evidence="9 10" key="1">
    <citation type="submission" date="2019-09" db="EMBL/GenBank/DDBJ databases">
        <title>A chromosome-level genome assembly of the Chinese tupelo Nyssa sinensis.</title>
        <authorList>
            <person name="Yang X."/>
            <person name="Kang M."/>
            <person name="Yang Y."/>
            <person name="Xiong H."/>
            <person name="Wang M."/>
            <person name="Zhang Z."/>
            <person name="Wang Z."/>
            <person name="Wu H."/>
            <person name="Ma T."/>
            <person name="Liu J."/>
            <person name="Xi Z."/>
        </authorList>
    </citation>
    <scope>NUCLEOTIDE SEQUENCE [LARGE SCALE GENOMIC DNA]</scope>
    <source>
        <strain evidence="9">J267</strain>
        <tissue evidence="9">Leaf</tissue>
    </source>
</reference>
<gene>
    <name evidence="9" type="ORF">F0562_007170</name>
</gene>
<dbReference type="GO" id="GO:0045892">
    <property type="term" value="P:negative regulation of DNA-templated transcription"/>
    <property type="evidence" value="ECO:0007669"/>
    <property type="project" value="UniProtKB-UniRule"/>
</dbReference>
<dbReference type="Pfam" id="PF04844">
    <property type="entry name" value="Ovate"/>
    <property type="match status" value="1"/>
</dbReference>
<feature type="domain" description="OVATE" evidence="8">
    <location>
        <begin position="59"/>
        <end position="122"/>
    </location>
</feature>
<evidence type="ECO:0000256" key="3">
    <source>
        <dbReference type="ARBA" id="ARBA00023015"/>
    </source>
</evidence>
<dbReference type="GO" id="GO:0005634">
    <property type="term" value="C:nucleus"/>
    <property type="evidence" value="ECO:0007669"/>
    <property type="project" value="UniProtKB-SubCell"/>
</dbReference>
<dbReference type="EMBL" id="CM018046">
    <property type="protein sequence ID" value="KAA8525315.1"/>
    <property type="molecule type" value="Genomic_DNA"/>
</dbReference>
<comment type="subcellular location">
    <subcellularLocation>
        <location evidence="1 6">Nucleus</location>
    </subcellularLocation>
</comment>
<proteinExistence type="predicted"/>
<dbReference type="AlphaFoldDB" id="A0A5J5A2M0"/>
<keyword evidence="2 6" id="KW-0678">Repressor</keyword>
<organism evidence="9 10">
    <name type="scientific">Nyssa sinensis</name>
    <dbReference type="NCBI Taxonomy" id="561372"/>
    <lineage>
        <taxon>Eukaryota</taxon>
        <taxon>Viridiplantae</taxon>
        <taxon>Streptophyta</taxon>
        <taxon>Embryophyta</taxon>
        <taxon>Tracheophyta</taxon>
        <taxon>Spermatophyta</taxon>
        <taxon>Magnoliopsida</taxon>
        <taxon>eudicotyledons</taxon>
        <taxon>Gunneridae</taxon>
        <taxon>Pentapetalae</taxon>
        <taxon>asterids</taxon>
        <taxon>Cornales</taxon>
        <taxon>Nyssaceae</taxon>
        <taxon>Nyssa</taxon>
    </lineage>
</organism>
<evidence type="ECO:0000313" key="10">
    <source>
        <dbReference type="Proteomes" id="UP000325577"/>
    </source>
</evidence>
<dbReference type="NCBIfam" id="TIGR01568">
    <property type="entry name" value="A_thal_3678"/>
    <property type="match status" value="1"/>
</dbReference>
<evidence type="ECO:0000256" key="1">
    <source>
        <dbReference type="ARBA" id="ARBA00004123"/>
    </source>
</evidence>
<dbReference type="OrthoDB" id="689980at2759"/>
<keyword evidence="10" id="KW-1185">Reference proteome</keyword>
<dbReference type="Proteomes" id="UP000325577">
    <property type="component" value="Linkage Group LG3"/>
</dbReference>
<evidence type="ECO:0000256" key="2">
    <source>
        <dbReference type="ARBA" id="ARBA00022491"/>
    </source>
</evidence>
<dbReference type="InterPro" id="IPR006458">
    <property type="entry name" value="Ovate_C"/>
</dbReference>
<evidence type="ECO:0000256" key="4">
    <source>
        <dbReference type="ARBA" id="ARBA00023163"/>
    </source>
</evidence>
<feature type="region of interest" description="Disordered" evidence="7">
    <location>
        <begin position="130"/>
        <end position="149"/>
    </location>
</feature>
<keyword evidence="3 6" id="KW-0805">Transcription regulation</keyword>
<sequence length="149" mass="17027">MESPRGFLFDSPRLMLMMDPPPDLRGSQRFFVTTGPSSSLAEEARLSVSASTAHDGIAVPVYSSKPYDEFHGSMVEMVSSRIERDLTVDWDYMEELLLCYFDLNEKRFREHIMRAFVDVTMGLRQISGEKPATSFNIHGPPRSEEEETR</sequence>
<evidence type="ECO:0000256" key="7">
    <source>
        <dbReference type="SAM" id="MobiDB-lite"/>
    </source>
</evidence>
<keyword evidence="5 6" id="KW-0539">Nucleus</keyword>
<dbReference type="PANTHER" id="PTHR33057:SF117">
    <property type="entry name" value="TRANSCRIPTION REPRESSOR OFP14"/>
    <property type="match status" value="1"/>
</dbReference>
<protein>
    <recommendedName>
        <fullName evidence="6">Transcription repressor</fullName>
    </recommendedName>
    <alternativeName>
        <fullName evidence="6">Ovate family protein</fullName>
    </alternativeName>
</protein>
<evidence type="ECO:0000256" key="6">
    <source>
        <dbReference type="RuleBase" id="RU367028"/>
    </source>
</evidence>
<accession>A0A5J5A2M0</accession>
<keyword evidence="4 6" id="KW-0804">Transcription</keyword>
<evidence type="ECO:0000256" key="5">
    <source>
        <dbReference type="ARBA" id="ARBA00023242"/>
    </source>
</evidence>
<comment type="function">
    <text evidence="6">Transcriptional repressor that regulates multiple aspects of plant growth and development.</text>
</comment>
<dbReference type="PANTHER" id="PTHR33057">
    <property type="entry name" value="TRANSCRIPTION REPRESSOR OFP7-RELATED"/>
    <property type="match status" value="1"/>
</dbReference>